<dbReference type="Pfam" id="PF26639">
    <property type="entry name" value="Het-6_barrel"/>
    <property type="match status" value="1"/>
</dbReference>
<dbReference type="InParanoid" id="A0A1J7JES7"/>
<dbReference type="Proteomes" id="UP000182658">
    <property type="component" value="Unassembled WGS sequence"/>
</dbReference>
<proteinExistence type="predicted"/>
<evidence type="ECO:0000313" key="1">
    <source>
        <dbReference type="EMBL" id="OIW31833.1"/>
    </source>
</evidence>
<protein>
    <submittedName>
        <fullName evidence="1">Uncharacterized protein</fullName>
    </submittedName>
</protein>
<sequence length="214" mass="24038">MNIHGQILQVQGMTFDTIKEIYQMEQRASTFEIIFTNQATGRAGTLEDLLSYLTGPDIPHTYSEPQALALARTLCIERIEEDDRLNFADAWNAFRNWNRPGLMSKVIRTPKNRALVEKFWRLMTLGCQGRALVLTKKGRYGLASCCSSPGDVCCVFDGGLVPFLLRPSQTYAIDIQTKGDHRLVGEAYIHGAMQGEAVEMLERGEAVERVFGIF</sequence>
<accession>A0A1J7JES7</accession>
<dbReference type="OrthoDB" id="2157530at2759"/>
<organism evidence="1 2">
    <name type="scientific">Coniochaeta ligniaria NRRL 30616</name>
    <dbReference type="NCBI Taxonomy" id="1408157"/>
    <lineage>
        <taxon>Eukaryota</taxon>
        <taxon>Fungi</taxon>
        <taxon>Dikarya</taxon>
        <taxon>Ascomycota</taxon>
        <taxon>Pezizomycotina</taxon>
        <taxon>Sordariomycetes</taxon>
        <taxon>Sordariomycetidae</taxon>
        <taxon>Coniochaetales</taxon>
        <taxon>Coniochaetaceae</taxon>
        <taxon>Coniochaeta</taxon>
    </lineage>
</organism>
<name>A0A1J7JES7_9PEZI</name>
<dbReference type="PANTHER" id="PTHR24148">
    <property type="entry name" value="ANKYRIN REPEAT DOMAIN-CONTAINING PROTEIN 39 HOMOLOG-RELATED"/>
    <property type="match status" value="1"/>
</dbReference>
<keyword evidence="2" id="KW-1185">Reference proteome</keyword>
<gene>
    <name evidence="1" type="ORF">CONLIGDRAFT_678282</name>
</gene>
<dbReference type="EMBL" id="KV875095">
    <property type="protein sequence ID" value="OIW31833.1"/>
    <property type="molecule type" value="Genomic_DNA"/>
</dbReference>
<dbReference type="InterPro" id="IPR052895">
    <property type="entry name" value="HetReg/Transcr_Mod"/>
</dbReference>
<dbReference type="PANTHER" id="PTHR24148:SF64">
    <property type="entry name" value="HETEROKARYON INCOMPATIBILITY DOMAIN-CONTAINING PROTEIN"/>
    <property type="match status" value="1"/>
</dbReference>
<reference evidence="1 2" key="1">
    <citation type="submission" date="2016-10" db="EMBL/GenBank/DDBJ databases">
        <title>Draft genome sequence of Coniochaeta ligniaria NRRL30616, a lignocellulolytic fungus for bioabatement of inhibitors in plant biomass hydrolysates.</title>
        <authorList>
            <consortium name="DOE Joint Genome Institute"/>
            <person name="Jimenez D.J."/>
            <person name="Hector R.E."/>
            <person name="Riley R."/>
            <person name="Sun H."/>
            <person name="Grigoriev I.V."/>
            <person name="Van Elsas J.D."/>
            <person name="Nichols N.N."/>
        </authorList>
    </citation>
    <scope>NUCLEOTIDE SEQUENCE [LARGE SCALE GENOMIC DNA]</scope>
    <source>
        <strain evidence="1 2">NRRL 30616</strain>
    </source>
</reference>
<dbReference type="AlphaFoldDB" id="A0A1J7JES7"/>
<evidence type="ECO:0000313" key="2">
    <source>
        <dbReference type="Proteomes" id="UP000182658"/>
    </source>
</evidence>